<keyword evidence="4" id="KW-0560">Oxidoreductase</keyword>
<evidence type="ECO:0000256" key="3">
    <source>
        <dbReference type="ARBA" id="ARBA00022827"/>
    </source>
</evidence>
<dbReference type="GO" id="GO:0004174">
    <property type="term" value="F:electron-transferring-flavoprotein dehydrogenase activity"/>
    <property type="evidence" value="ECO:0007669"/>
    <property type="project" value="TreeGrafter"/>
</dbReference>
<name>A0AAD5T3X5_9FUNG</name>
<dbReference type="EMBL" id="JADGJH010000476">
    <property type="protein sequence ID" value="KAJ3128185.1"/>
    <property type="molecule type" value="Genomic_DNA"/>
</dbReference>
<dbReference type="SUPFAM" id="SSF51905">
    <property type="entry name" value="FAD/NAD(P)-binding domain"/>
    <property type="match status" value="2"/>
</dbReference>
<feature type="domain" description="FAD/NAD(P)-binding" evidence="5">
    <location>
        <begin position="5"/>
        <end position="298"/>
    </location>
</feature>
<organism evidence="6 7">
    <name type="scientific">Physocladia obscura</name>
    <dbReference type="NCBI Taxonomy" id="109957"/>
    <lineage>
        <taxon>Eukaryota</taxon>
        <taxon>Fungi</taxon>
        <taxon>Fungi incertae sedis</taxon>
        <taxon>Chytridiomycota</taxon>
        <taxon>Chytridiomycota incertae sedis</taxon>
        <taxon>Chytridiomycetes</taxon>
        <taxon>Chytridiales</taxon>
        <taxon>Chytriomycetaceae</taxon>
        <taxon>Physocladia</taxon>
    </lineage>
</organism>
<evidence type="ECO:0000313" key="6">
    <source>
        <dbReference type="EMBL" id="KAJ3128185.1"/>
    </source>
</evidence>
<evidence type="ECO:0000259" key="5">
    <source>
        <dbReference type="Pfam" id="PF07992"/>
    </source>
</evidence>
<dbReference type="PANTHER" id="PTHR43735">
    <property type="entry name" value="APOPTOSIS-INDUCING FACTOR 1"/>
    <property type="match status" value="1"/>
</dbReference>
<dbReference type="PRINTS" id="PR00368">
    <property type="entry name" value="FADPNR"/>
</dbReference>
<comment type="similarity">
    <text evidence="1">Belongs to the FAD-dependent oxidoreductase family.</text>
</comment>
<dbReference type="GO" id="GO:0005737">
    <property type="term" value="C:cytoplasm"/>
    <property type="evidence" value="ECO:0007669"/>
    <property type="project" value="TreeGrafter"/>
</dbReference>
<dbReference type="Proteomes" id="UP001211907">
    <property type="component" value="Unassembled WGS sequence"/>
</dbReference>
<evidence type="ECO:0000313" key="7">
    <source>
        <dbReference type="Proteomes" id="UP001211907"/>
    </source>
</evidence>
<dbReference type="AlphaFoldDB" id="A0AAD5T3X5"/>
<evidence type="ECO:0000256" key="4">
    <source>
        <dbReference type="ARBA" id="ARBA00023002"/>
    </source>
</evidence>
<accession>A0AAD5T3X5</accession>
<protein>
    <recommendedName>
        <fullName evidence="5">FAD/NAD(P)-binding domain-containing protein</fullName>
    </recommendedName>
</protein>
<dbReference type="InterPro" id="IPR036188">
    <property type="entry name" value="FAD/NAD-bd_sf"/>
</dbReference>
<comment type="caution">
    <text evidence="6">The sequence shown here is derived from an EMBL/GenBank/DDBJ whole genome shotgun (WGS) entry which is preliminary data.</text>
</comment>
<keyword evidence="7" id="KW-1185">Reference proteome</keyword>
<keyword evidence="3" id="KW-0274">FAD</keyword>
<evidence type="ECO:0000256" key="2">
    <source>
        <dbReference type="ARBA" id="ARBA00022630"/>
    </source>
</evidence>
<reference evidence="6" key="1">
    <citation type="submission" date="2020-05" db="EMBL/GenBank/DDBJ databases">
        <title>Phylogenomic resolution of chytrid fungi.</title>
        <authorList>
            <person name="Stajich J.E."/>
            <person name="Amses K."/>
            <person name="Simmons R."/>
            <person name="Seto K."/>
            <person name="Myers J."/>
            <person name="Bonds A."/>
            <person name="Quandt C.A."/>
            <person name="Barry K."/>
            <person name="Liu P."/>
            <person name="Grigoriev I."/>
            <person name="Longcore J.E."/>
            <person name="James T.Y."/>
        </authorList>
    </citation>
    <scope>NUCLEOTIDE SEQUENCE</scope>
    <source>
        <strain evidence="6">JEL0513</strain>
    </source>
</reference>
<evidence type="ECO:0000256" key="1">
    <source>
        <dbReference type="ARBA" id="ARBA00006442"/>
    </source>
</evidence>
<gene>
    <name evidence="6" type="ORF">HK100_009311</name>
</gene>
<dbReference type="InterPro" id="IPR023753">
    <property type="entry name" value="FAD/NAD-binding_dom"/>
</dbReference>
<dbReference type="Pfam" id="PF07992">
    <property type="entry name" value="Pyr_redox_2"/>
    <property type="match status" value="1"/>
</dbReference>
<sequence>MATPTIVIIGGSFAGTKTAKILDAGLKTKADIVLIEERDALYYTIASPRSVTEPGLAEHLWIPYDKLFSNNPRSRVIKARALEVLPGEVKLSNGDSVPFDFAVITTGARVPTPGQTSKLTKAEGLAETNEILTAVKKAASITIVGGGVVGVEIAGEIATDFPGKNVTIIHAGPTLVNRNSLSAKATSLVSQQLAALKVNVKLNTRAVVPEGQNSILPNDASYNLSPATIKTSTGETIESDVQFLCTGIAQPNSELARTLGNVFDKDGYITVESTGQVKGFKNIFSLGDVSNLDTAKLAYSTNSQSTIIGANIISLVEKSGAVLKTYTRMKPGSFAVLSIGRNGGVLQTPIGTFGAWTTKNIKSKELFIGQNWKDLNLTSTYKAK</sequence>
<dbReference type="Gene3D" id="3.50.50.100">
    <property type="match status" value="1"/>
</dbReference>
<dbReference type="GO" id="GO:0050660">
    <property type="term" value="F:flavin adenine dinucleotide binding"/>
    <property type="evidence" value="ECO:0007669"/>
    <property type="project" value="TreeGrafter"/>
</dbReference>
<proteinExistence type="inferred from homology"/>
<dbReference type="PANTHER" id="PTHR43735:SF3">
    <property type="entry name" value="FERROPTOSIS SUPPRESSOR PROTEIN 1"/>
    <property type="match status" value="1"/>
</dbReference>
<keyword evidence="2" id="KW-0285">Flavoprotein</keyword>